<dbReference type="AlphaFoldDB" id="A0A1F8GBR7"/>
<evidence type="ECO:0000256" key="1">
    <source>
        <dbReference type="SAM" id="Phobius"/>
    </source>
</evidence>
<keyword evidence="1" id="KW-0812">Transmembrane</keyword>
<sequence>MIKIKDFIKNIPYLPLLYGIFPILFLFAHNISELKYEMLWLPLFIVTFIVLVFTIILSIFVKDYIKSGLILSLFFIVFLSYGNFKELLLSVGWLIDIGIVRDKYLYPLGIFSFISASYFIMRSKDLGAVYKFFRTAGFALIAFSFVSIGFSAYSNSRSSVVFEDGAVQTGLNQDQNLPDIYYIVPDSYARVDILKEVHNYDNSEFINFLKKKGFSVLSKNHSNYQNTVLSIPATMNMDYLDNLLPETIEKNDIANLIHNNRVQQFLKAQGYKIIQFDSGLGITSYNKYADIRFNPSRLNNFSHRIIETSLLKYFVSKRQFFGFSINNEERKRILYSFEKLKEIPELDVGGPKFVFLHLFLPHPPFLFDRNGEEVNVEEASILTEEEYGRFWLDQLIFANKQLSLVVDEILAKSKTEPIIIIQSDHGYVFWMNDLSDRFFELETFTTATRASGKNFSALYLPGGKKTLLPDNLTNVNTFRFIFKNYFNADYDLLEDKIYKYYDYLLLKNHSDFKNIKQVPWGLL</sequence>
<dbReference type="Gene3D" id="3.40.720.10">
    <property type="entry name" value="Alkaline Phosphatase, subunit A"/>
    <property type="match status" value="1"/>
</dbReference>
<feature type="transmembrane region" description="Helical" evidence="1">
    <location>
        <begin position="38"/>
        <end position="61"/>
    </location>
</feature>
<name>A0A1F8GBR7_9BACT</name>
<dbReference type="STRING" id="1802694.A2918_03345"/>
<feature type="transmembrane region" description="Helical" evidence="1">
    <location>
        <begin position="12"/>
        <end position="32"/>
    </location>
</feature>
<keyword evidence="1" id="KW-0472">Membrane</keyword>
<evidence type="ECO:0008006" key="4">
    <source>
        <dbReference type="Google" id="ProtNLM"/>
    </source>
</evidence>
<keyword evidence="1" id="KW-1133">Transmembrane helix</keyword>
<feature type="transmembrane region" description="Helical" evidence="1">
    <location>
        <begin position="68"/>
        <end position="84"/>
    </location>
</feature>
<protein>
    <recommendedName>
        <fullName evidence="4">Sulfatase N-terminal domain-containing protein</fullName>
    </recommendedName>
</protein>
<gene>
    <name evidence="2" type="ORF">A2918_03345</name>
</gene>
<comment type="caution">
    <text evidence="2">The sequence shown here is derived from an EMBL/GenBank/DDBJ whole genome shotgun (WGS) entry which is preliminary data.</text>
</comment>
<organism evidence="2 3">
    <name type="scientific">Candidatus Yanofskybacteria bacterium RIFCSPLOWO2_01_FULL_42_49</name>
    <dbReference type="NCBI Taxonomy" id="1802694"/>
    <lineage>
        <taxon>Bacteria</taxon>
        <taxon>Candidatus Yanofskyibacteriota</taxon>
    </lineage>
</organism>
<accession>A0A1F8GBR7</accession>
<dbReference type="SUPFAM" id="SSF53649">
    <property type="entry name" value="Alkaline phosphatase-like"/>
    <property type="match status" value="1"/>
</dbReference>
<proteinExistence type="predicted"/>
<feature type="transmembrane region" description="Helical" evidence="1">
    <location>
        <begin position="104"/>
        <end position="120"/>
    </location>
</feature>
<feature type="transmembrane region" description="Helical" evidence="1">
    <location>
        <begin position="132"/>
        <end position="153"/>
    </location>
</feature>
<dbReference type="InterPro" id="IPR017850">
    <property type="entry name" value="Alkaline_phosphatase_core_sf"/>
</dbReference>
<dbReference type="Proteomes" id="UP000178227">
    <property type="component" value="Unassembled WGS sequence"/>
</dbReference>
<evidence type="ECO:0000313" key="2">
    <source>
        <dbReference type="EMBL" id="OGN22168.1"/>
    </source>
</evidence>
<evidence type="ECO:0000313" key="3">
    <source>
        <dbReference type="Proteomes" id="UP000178227"/>
    </source>
</evidence>
<reference evidence="2 3" key="1">
    <citation type="journal article" date="2016" name="Nat. Commun.">
        <title>Thousands of microbial genomes shed light on interconnected biogeochemical processes in an aquifer system.</title>
        <authorList>
            <person name="Anantharaman K."/>
            <person name="Brown C.T."/>
            <person name="Hug L.A."/>
            <person name="Sharon I."/>
            <person name="Castelle C.J."/>
            <person name="Probst A.J."/>
            <person name="Thomas B.C."/>
            <person name="Singh A."/>
            <person name="Wilkins M.J."/>
            <person name="Karaoz U."/>
            <person name="Brodie E.L."/>
            <person name="Williams K.H."/>
            <person name="Hubbard S.S."/>
            <person name="Banfield J.F."/>
        </authorList>
    </citation>
    <scope>NUCLEOTIDE SEQUENCE [LARGE SCALE GENOMIC DNA]</scope>
</reference>
<dbReference type="EMBL" id="MGKI01000014">
    <property type="protein sequence ID" value="OGN22168.1"/>
    <property type="molecule type" value="Genomic_DNA"/>
</dbReference>